<dbReference type="EMBL" id="BQNB010010307">
    <property type="protein sequence ID" value="GJS75490.1"/>
    <property type="molecule type" value="Genomic_DNA"/>
</dbReference>
<gene>
    <name evidence="1" type="ORF">Tco_0725371</name>
</gene>
<reference evidence="1" key="1">
    <citation type="journal article" date="2022" name="Int. J. Mol. Sci.">
        <title>Draft Genome of Tanacetum Coccineum: Genomic Comparison of Closely Related Tanacetum-Family Plants.</title>
        <authorList>
            <person name="Yamashiro T."/>
            <person name="Shiraishi A."/>
            <person name="Nakayama K."/>
            <person name="Satake H."/>
        </authorList>
    </citation>
    <scope>NUCLEOTIDE SEQUENCE</scope>
</reference>
<dbReference type="Proteomes" id="UP001151760">
    <property type="component" value="Unassembled WGS sequence"/>
</dbReference>
<reference evidence="1" key="2">
    <citation type="submission" date="2022-01" db="EMBL/GenBank/DDBJ databases">
        <authorList>
            <person name="Yamashiro T."/>
            <person name="Shiraishi A."/>
            <person name="Satake H."/>
            <person name="Nakayama K."/>
        </authorList>
    </citation>
    <scope>NUCLEOTIDE SEQUENCE</scope>
</reference>
<name>A0ABQ4YEX3_9ASTR</name>
<evidence type="ECO:0000313" key="2">
    <source>
        <dbReference type="Proteomes" id="UP001151760"/>
    </source>
</evidence>
<evidence type="ECO:0000313" key="1">
    <source>
        <dbReference type="EMBL" id="GJS75490.1"/>
    </source>
</evidence>
<keyword evidence="2" id="KW-1185">Reference proteome</keyword>
<proteinExistence type="predicted"/>
<comment type="caution">
    <text evidence="1">The sequence shown here is derived from an EMBL/GenBank/DDBJ whole genome shotgun (WGS) entry which is preliminary data.</text>
</comment>
<accession>A0ABQ4YEX3</accession>
<protein>
    <submittedName>
        <fullName evidence="1">Uncharacterized protein</fullName>
    </submittedName>
</protein>
<organism evidence="1 2">
    <name type="scientific">Tanacetum coccineum</name>
    <dbReference type="NCBI Taxonomy" id="301880"/>
    <lineage>
        <taxon>Eukaryota</taxon>
        <taxon>Viridiplantae</taxon>
        <taxon>Streptophyta</taxon>
        <taxon>Embryophyta</taxon>
        <taxon>Tracheophyta</taxon>
        <taxon>Spermatophyta</taxon>
        <taxon>Magnoliopsida</taxon>
        <taxon>eudicotyledons</taxon>
        <taxon>Gunneridae</taxon>
        <taxon>Pentapetalae</taxon>
        <taxon>asterids</taxon>
        <taxon>campanulids</taxon>
        <taxon>Asterales</taxon>
        <taxon>Asteraceae</taxon>
        <taxon>Asteroideae</taxon>
        <taxon>Anthemideae</taxon>
        <taxon>Anthemidinae</taxon>
        <taxon>Tanacetum</taxon>
    </lineage>
</organism>
<sequence length="178" mass="20098">MEPSPSLLSFEVKITLRLEEFALILCVPCHGVCVFTSEWAISSLPNSVDSNPDIYPPPHEDPLLIHDALFYPRPPSKTNKVKGVDIIPNPLQMDISELKTNVKKWEIILSENAISLTGNKDHPNACLCYMLYCLTIGRQFNLAYYIANRMISVTKSADMTLPYGMLLTRLVEHVRVTH</sequence>